<sequence>MVKNSSADFQQRFFVQYLWTGSKEKDKAKVAEDFSASNQLLSVQQQKHYIKNGLFMLRFICQSYIHMEQPFILLG</sequence>
<dbReference type="AlphaFoldDB" id="A0A915JKS9"/>
<proteinExistence type="predicted"/>
<accession>A0A915JKS9</accession>
<organism evidence="1 2">
    <name type="scientific">Romanomermis culicivorax</name>
    <name type="common">Nematode worm</name>
    <dbReference type="NCBI Taxonomy" id="13658"/>
    <lineage>
        <taxon>Eukaryota</taxon>
        <taxon>Metazoa</taxon>
        <taxon>Ecdysozoa</taxon>
        <taxon>Nematoda</taxon>
        <taxon>Enoplea</taxon>
        <taxon>Dorylaimia</taxon>
        <taxon>Mermithida</taxon>
        <taxon>Mermithoidea</taxon>
        <taxon>Mermithidae</taxon>
        <taxon>Romanomermis</taxon>
    </lineage>
</organism>
<evidence type="ECO:0000313" key="2">
    <source>
        <dbReference type="WBParaSite" id="nRc.2.0.1.t26682-RA"/>
    </source>
</evidence>
<keyword evidence="1" id="KW-1185">Reference proteome</keyword>
<protein>
    <submittedName>
        <fullName evidence="2">Uncharacterized protein</fullName>
    </submittedName>
</protein>
<evidence type="ECO:0000313" key="1">
    <source>
        <dbReference type="Proteomes" id="UP000887565"/>
    </source>
</evidence>
<dbReference type="WBParaSite" id="nRc.2.0.1.t26682-RA">
    <property type="protein sequence ID" value="nRc.2.0.1.t26682-RA"/>
    <property type="gene ID" value="nRc.2.0.1.g26682"/>
</dbReference>
<dbReference type="Proteomes" id="UP000887565">
    <property type="component" value="Unplaced"/>
</dbReference>
<reference evidence="2" key="1">
    <citation type="submission" date="2022-11" db="UniProtKB">
        <authorList>
            <consortium name="WormBaseParasite"/>
        </authorList>
    </citation>
    <scope>IDENTIFICATION</scope>
</reference>
<name>A0A915JKS9_ROMCU</name>